<evidence type="ECO:0000313" key="2">
    <source>
        <dbReference type="Proteomes" id="UP001448207"/>
    </source>
</evidence>
<evidence type="ECO:0000313" key="1">
    <source>
        <dbReference type="EMBL" id="KAL0096427.1"/>
    </source>
</evidence>
<keyword evidence="2" id="KW-1185">Reference proteome</keyword>
<dbReference type="EMBL" id="JBCLYO010000001">
    <property type="protein sequence ID" value="KAL0096427.1"/>
    <property type="molecule type" value="Genomic_DNA"/>
</dbReference>
<proteinExistence type="predicted"/>
<protein>
    <submittedName>
        <fullName evidence="1">Uncharacterized protein</fullName>
    </submittedName>
</protein>
<gene>
    <name evidence="1" type="ORF">J3Q64DRAFT_1692875</name>
</gene>
<reference evidence="1 2" key="1">
    <citation type="submission" date="2024-04" db="EMBL/GenBank/DDBJ databases">
        <title>Symmetric and asymmetric DNA N6-adenine methylation regulates different biological responses in Mucorales.</title>
        <authorList>
            <consortium name="Lawrence Berkeley National Laboratory"/>
            <person name="Lax C."/>
            <person name="Mondo S.J."/>
            <person name="Osorio-Concepcion M."/>
            <person name="Muszewska A."/>
            <person name="Corrochano-Luque M."/>
            <person name="Gutierrez G."/>
            <person name="Riley R."/>
            <person name="Lipzen A."/>
            <person name="Guo J."/>
            <person name="Hundley H."/>
            <person name="Amirebrahimi M."/>
            <person name="Ng V."/>
            <person name="Lorenzo-Gutierrez D."/>
            <person name="Binder U."/>
            <person name="Yang J."/>
            <person name="Song Y."/>
            <person name="Canovas D."/>
            <person name="Navarro E."/>
            <person name="Freitag M."/>
            <person name="Gabaldon T."/>
            <person name="Grigoriev I.V."/>
            <person name="Corrochano L.M."/>
            <person name="Nicolas F.E."/>
            <person name="Garre V."/>
        </authorList>
    </citation>
    <scope>NUCLEOTIDE SEQUENCE [LARGE SCALE GENOMIC DNA]</scope>
    <source>
        <strain evidence="1 2">L51</strain>
    </source>
</reference>
<comment type="caution">
    <text evidence="1">The sequence shown here is derived from an EMBL/GenBank/DDBJ whole genome shotgun (WGS) entry which is preliminary data.</text>
</comment>
<organism evidence="1 2">
    <name type="scientific">Phycomyces blakesleeanus</name>
    <dbReference type="NCBI Taxonomy" id="4837"/>
    <lineage>
        <taxon>Eukaryota</taxon>
        <taxon>Fungi</taxon>
        <taxon>Fungi incertae sedis</taxon>
        <taxon>Mucoromycota</taxon>
        <taxon>Mucoromycotina</taxon>
        <taxon>Mucoromycetes</taxon>
        <taxon>Mucorales</taxon>
        <taxon>Phycomycetaceae</taxon>
        <taxon>Phycomyces</taxon>
    </lineage>
</organism>
<dbReference type="Proteomes" id="UP001448207">
    <property type="component" value="Unassembled WGS sequence"/>
</dbReference>
<sequence length="190" mass="22198">MTLAAHLNYSSFYTRNLRMFRAKTTTESMYKEYKKSGHNIKRNIQSQYFELTSTHAGTTYRKVLNMKRWSQKKQKVLSKPLRNNKAIPNSYLTFWDSFSSKHTVHYETTPLEGYSYCLTPAWDKMAIVYTNSTEERFGSKAKLSIASNTFGFCTPVCANVLLKVYMTKNCQLAQYAVNRDWLTSLNQLLW</sequence>
<accession>A0ABR3BEX6</accession>
<name>A0ABR3BEX6_PHYBL</name>